<feature type="region of interest" description="Disordered" evidence="1">
    <location>
        <begin position="290"/>
        <end position="328"/>
    </location>
</feature>
<dbReference type="Pfam" id="PF15279">
    <property type="entry name" value="SOBP"/>
    <property type="match status" value="1"/>
</dbReference>
<keyword evidence="3" id="KW-1185">Reference proteome</keyword>
<dbReference type="AlphaFoldDB" id="A0AAR5PLX7"/>
<dbReference type="PANTHER" id="PTHR23186:SF4">
    <property type="entry name" value="GH22790P"/>
    <property type="match status" value="1"/>
</dbReference>
<feature type="compositionally biased region" description="Polar residues" evidence="1">
    <location>
        <begin position="186"/>
        <end position="217"/>
    </location>
</feature>
<accession>A0AAR5PLX7</accession>
<dbReference type="InterPro" id="IPR026092">
    <property type="entry name" value="RAI2/SOBP"/>
</dbReference>
<name>A0AAR5PLX7_DENPD</name>
<dbReference type="Proteomes" id="UP000019118">
    <property type="component" value="Unassembled WGS sequence"/>
</dbReference>
<dbReference type="GO" id="GO:0048513">
    <property type="term" value="P:animal organ development"/>
    <property type="evidence" value="ECO:0007669"/>
    <property type="project" value="TreeGrafter"/>
</dbReference>
<protein>
    <submittedName>
        <fullName evidence="2">Uncharacterized protein</fullName>
    </submittedName>
</protein>
<sequence length="450" mass="50041">MEKAPNNEVSITKVPAKKTDDIKSYAESTMNELLGWYGYDASRNDSKVSRNRRSFSESNESEAESVKFTEGCGWCGKSVDENSSVISSSAVFCSELCFSQSRRASFKRNKTCDWCRLARHTVSYVDCQDNAAQLQFCSEKCLNQYKMNIFCRETQAHLELHPHLHGAESTSSGLITPDLWLKNCTSPSSNNRSSPVLSPIGTNPSSQSSPRNLTVNSKPEHVPLISVAPSSKLLANDVKRNRTKVSKRFKKSCPSTITSLGAATSFNDIPQDLRVRQTPPLDEVPVEEYAFKSSPKDDAKQVRSSLEENIDSQKNDGSPSVEEDISAPKLTPNNVRAILGNILPPPTTFVSYPVILPLPIPIPIPIPIPKMFKSNNGKDLIELKDSTTQTMDDINMNTSSILNEKNDIPVKLESAKVLVGNRRLLRKRKQVDVKSKTLLKHHKKTLHKLP</sequence>
<dbReference type="PANTHER" id="PTHR23186">
    <property type="entry name" value="RETINOIC ACID-INDUCED PROTEIN 2"/>
    <property type="match status" value="1"/>
</dbReference>
<proteinExistence type="predicted"/>
<organism evidence="2 3">
    <name type="scientific">Dendroctonus ponderosae</name>
    <name type="common">Mountain pine beetle</name>
    <dbReference type="NCBI Taxonomy" id="77166"/>
    <lineage>
        <taxon>Eukaryota</taxon>
        <taxon>Metazoa</taxon>
        <taxon>Ecdysozoa</taxon>
        <taxon>Arthropoda</taxon>
        <taxon>Hexapoda</taxon>
        <taxon>Insecta</taxon>
        <taxon>Pterygota</taxon>
        <taxon>Neoptera</taxon>
        <taxon>Endopterygota</taxon>
        <taxon>Coleoptera</taxon>
        <taxon>Polyphaga</taxon>
        <taxon>Cucujiformia</taxon>
        <taxon>Curculionidae</taxon>
        <taxon>Scolytinae</taxon>
        <taxon>Dendroctonus</taxon>
    </lineage>
</organism>
<dbReference type="EnsemblMetazoa" id="XM_019906479.1">
    <property type="protein sequence ID" value="XP_019762038.1"/>
    <property type="gene ID" value="LOC109538984"/>
</dbReference>
<feature type="region of interest" description="Disordered" evidence="1">
    <location>
        <begin position="186"/>
        <end position="222"/>
    </location>
</feature>
<evidence type="ECO:0000313" key="2">
    <source>
        <dbReference type="EnsemblMetazoa" id="XP_019762038.1"/>
    </source>
</evidence>
<reference evidence="3" key="1">
    <citation type="journal article" date="2013" name="Genome Biol.">
        <title>Draft genome of the mountain pine beetle, Dendroctonus ponderosae Hopkins, a major forest pest.</title>
        <authorList>
            <person name="Keeling C.I."/>
            <person name="Yuen M.M."/>
            <person name="Liao N.Y."/>
            <person name="Docking T.R."/>
            <person name="Chan S.K."/>
            <person name="Taylor G.A."/>
            <person name="Palmquist D.L."/>
            <person name="Jackman S.D."/>
            <person name="Nguyen A."/>
            <person name="Li M."/>
            <person name="Henderson H."/>
            <person name="Janes J.K."/>
            <person name="Zhao Y."/>
            <person name="Pandoh P."/>
            <person name="Moore R."/>
            <person name="Sperling F.A."/>
            <person name="Huber D.P."/>
            <person name="Birol I."/>
            <person name="Jones S.J."/>
            <person name="Bohlmann J."/>
        </authorList>
    </citation>
    <scope>NUCLEOTIDE SEQUENCE</scope>
</reference>
<evidence type="ECO:0000256" key="1">
    <source>
        <dbReference type="SAM" id="MobiDB-lite"/>
    </source>
</evidence>
<reference evidence="2" key="2">
    <citation type="submission" date="2024-08" db="UniProtKB">
        <authorList>
            <consortium name="EnsemblMetazoa"/>
        </authorList>
    </citation>
    <scope>IDENTIFICATION</scope>
</reference>
<dbReference type="GO" id="GO:0005634">
    <property type="term" value="C:nucleus"/>
    <property type="evidence" value="ECO:0007669"/>
    <property type="project" value="TreeGrafter"/>
</dbReference>
<evidence type="ECO:0000313" key="3">
    <source>
        <dbReference type="Proteomes" id="UP000019118"/>
    </source>
</evidence>